<dbReference type="Proteomes" id="UP000075840">
    <property type="component" value="Unassembled WGS sequence"/>
</dbReference>
<dbReference type="EMBL" id="APCN01001541">
    <property type="status" value="NOT_ANNOTATED_CDS"/>
    <property type="molecule type" value="Genomic_DNA"/>
</dbReference>
<keyword evidence="2" id="KW-1185">Reference proteome</keyword>
<organism evidence="1 2">
    <name type="scientific">Anopheles arabiensis</name>
    <name type="common">Mosquito</name>
    <dbReference type="NCBI Taxonomy" id="7173"/>
    <lineage>
        <taxon>Eukaryota</taxon>
        <taxon>Metazoa</taxon>
        <taxon>Ecdysozoa</taxon>
        <taxon>Arthropoda</taxon>
        <taxon>Hexapoda</taxon>
        <taxon>Insecta</taxon>
        <taxon>Pterygota</taxon>
        <taxon>Neoptera</taxon>
        <taxon>Endopterygota</taxon>
        <taxon>Diptera</taxon>
        <taxon>Nematocera</taxon>
        <taxon>Culicoidea</taxon>
        <taxon>Culicidae</taxon>
        <taxon>Anophelinae</taxon>
        <taxon>Anopheles</taxon>
    </lineage>
</organism>
<name>A0A182IGA2_ANOAR</name>
<dbReference type="EnsemblMetazoa" id="AARA014499-RA">
    <property type="protein sequence ID" value="AARA014499-PA"/>
    <property type="gene ID" value="AARA014499"/>
</dbReference>
<dbReference type="VEuPathDB" id="VectorBase:AARA014499"/>
<evidence type="ECO:0000313" key="1">
    <source>
        <dbReference type="EnsemblMetazoa" id="AARA014499-PA"/>
    </source>
</evidence>
<evidence type="ECO:0000313" key="2">
    <source>
        <dbReference type="Proteomes" id="UP000075840"/>
    </source>
</evidence>
<proteinExistence type="predicted"/>
<dbReference type="AlphaFoldDB" id="A0A182IGA2"/>
<sequence length="85" mass="9230">EVLCETNSAPAALAVRSHAELGCPSVNKPKPRIISQIGGLTWSYFDTVIDEPNEHSAKVPKCCASRCAIWLDSKLQFSAQSVLPF</sequence>
<protein>
    <submittedName>
        <fullName evidence="1">Uncharacterized protein</fullName>
    </submittedName>
</protein>
<accession>A0A182IGA2</accession>
<reference evidence="1" key="1">
    <citation type="submission" date="2022-08" db="UniProtKB">
        <authorList>
            <consortium name="EnsemblMetazoa"/>
        </authorList>
    </citation>
    <scope>IDENTIFICATION</scope>
    <source>
        <strain evidence="1">Dongola</strain>
    </source>
</reference>